<dbReference type="PANTHER" id="PTHR48019">
    <property type="entry name" value="SERUM RESPONSE FACTOR HOMOLOG"/>
    <property type="match status" value="1"/>
</dbReference>
<dbReference type="CDD" id="cd00266">
    <property type="entry name" value="MADS_SRF_like"/>
    <property type="match status" value="1"/>
</dbReference>
<dbReference type="SMART" id="SM00432">
    <property type="entry name" value="MADS"/>
    <property type="match status" value="1"/>
</dbReference>
<dbReference type="GeneID" id="103702439"/>
<evidence type="ECO:0000256" key="2">
    <source>
        <dbReference type="ARBA" id="ARBA00023015"/>
    </source>
</evidence>
<name>A0A8B7BQ93_PHODC</name>
<evidence type="ECO:0000256" key="1">
    <source>
        <dbReference type="ARBA" id="ARBA00004123"/>
    </source>
</evidence>
<dbReference type="RefSeq" id="XP_008783100.1">
    <property type="nucleotide sequence ID" value="XM_008784878.2"/>
</dbReference>
<dbReference type="SUPFAM" id="SSF55455">
    <property type="entry name" value="SRF-like"/>
    <property type="match status" value="1"/>
</dbReference>
<dbReference type="GO" id="GO:0046983">
    <property type="term" value="F:protein dimerization activity"/>
    <property type="evidence" value="ECO:0007669"/>
    <property type="project" value="InterPro"/>
</dbReference>
<dbReference type="Pfam" id="PF00319">
    <property type="entry name" value="SRF-TF"/>
    <property type="match status" value="1"/>
</dbReference>
<dbReference type="Proteomes" id="UP000228380">
    <property type="component" value="Chromosome 7"/>
</dbReference>
<evidence type="ECO:0000256" key="5">
    <source>
        <dbReference type="ARBA" id="ARBA00023242"/>
    </source>
</evidence>
<dbReference type="InterPro" id="IPR033897">
    <property type="entry name" value="SRF-like_MADS-box"/>
</dbReference>
<keyword evidence="4" id="KW-0804">Transcription</keyword>
<dbReference type="GO" id="GO:0000987">
    <property type="term" value="F:cis-regulatory region sequence-specific DNA binding"/>
    <property type="evidence" value="ECO:0007669"/>
    <property type="project" value="InterPro"/>
</dbReference>
<reference evidence="8" key="1">
    <citation type="journal article" date="2019" name="Nat. Commun.">
        <title>Genome-wide association mapping of date palm fruit traits.</title>
        <authorList>
            <person name="Hazzouri K.M."/>
            <person name="Gros-Balthazard M."/>
            <person name="Flowers J.M."/>
            <person name="Copetti D."/>
            <person name="Lemansour A."/>
            <person name="Lebrun M."/>
            <person name="Masmoudi K."/>
            <person name="Ferrand S."/>
            <person name="Dhar M.I."/>
            <person name="Fresquez Z.A."/>
            <person name="Rosas U."/>
            <person name="Zhang J."/>
            <person name="Talag J."/>
            <person name="Lee S."/>
            <person name="Kudrna D."/>
            <person name="Powell R.F."/>
            <person name="Leitch I.J."/>
            <person name="Krueger R.R."/>
            <person name="Wing R.A."/>
            <person name="Amiri K.M.A."/>
            <person name="Purugganan M.D."/>
        </authorList>
    </citation>
    <scope>NUCLEOTIDE SEQUENCE [LARGE SCALE GENOMIC DNA]</scope>
    <source>
        <strain evidence="8">cv. Khalas</strain>
    </source>
</reference>
<keyword evidence="2" id="KW-0805">Transcription regulation</keyword>
<organism evidence="8 9">
    <name type="scientific">Phoenix dactylifera</name>
    <name type="common">Date palm</name>
    <dbReference type="NCBI Taxonomy" id="42345"/>
    <lineage>
        <taxon>Eukaryota</taxon>
        <taxon>Viridiplantae</taxon>
        <taxon>Streptophyta</taxon>
        <taxon>Embryophyta</taxon>
        <taxon>Tracheophyta</taxon>
        <taxon>Spermatophyta</taxon>
        <taxon>Magnoliopsida</taxon>
        <taxon>Liliopsida</taxon>
        <taxon>Arecaceae</taxon>
        <taxon>Coryphoideae</taxon>
        <taxon>Phoeniceae</taxon>
        <taxon>Phoenix</taxon>
    </lineage>
</organism>
<evidence type="ECO:0000256" key="6">
    <source>
        <dbReference type="SAM" id="Coils"/>
    </source>
</evidence>
<dbReference type="GO" id="GO:0045944">
    <property type="term" value="P:positive regulation of transcription by RNA polymerase II"/>
    <property type="evidence" value="ECO:0007669"/>
    <property type="project" value="InterPro"/>
</dbReference>
<dbReference type="GO" id="GO:0000981">
    <property type="term" value="F:DNA-binding transcription factor activity, RNA polymerase II-specific"/>
    <property type="evidence" value="ECO:0007669"/>
    <property type="project" value="InterPro"/>
</dbReference>
<keyword evidence="3" id="KW-0238">DNA-binding</keyword>
<dbReference type="OrthoDB" id="787157at2759"/>
<evidence type="ECO:0000256" key="4">
    <source>
        <dbReference type="ARBA" id="ARBA00023163"/>
    </source>
</evidence>
<dbReference type="InterPro" id="IPR036879">
    <property type="entry name" value="TF_MADSbox_sf"/>
</dbReference>
<comment type="subcellular location">
    <subcellularLocation>
        <location evidence="1">Nucleus</location>
    </subcellularLocation>
</comment>
<dbReference type="Gene3D" id="3.40.1810.10">
    <property type="entry name" value="Transcription factor, MADS-box"/>
    <property type="match status" value="1"/>
</dbReference>
<dbReference type="KEGG" id="pda:103702439"/>
<accession>A0A8B7BQ93</accession>
<keyword evidence="5" id="KW-0539">Nucleus</keyword>
<dbReference type="PROSITE" id="PS50066">
    <property type="entry name" value="MADS_BOX_2"/>
    <property type="match status" value="1"/>
</dbReference>
<dbReference type="PRINTS" id="PR00404">
    <property type="entry name" value="MADSDOMAIN"/>
</dbReference>
<feature type="domain" description="MADS-box" evidence="7">
    <location>
        <begin position="1"/>
        <end position="61"/>
    </location>
</feature>
<dbReference type="InterPro" id="IPR050142">
    <property type="entry name" value="MADS-box/MEF2_TF"/>
</dbReference>
<reference evidence="9" key="2">
    <citation type="submission" date="2025-08" db="UniProtKB">
        <authorList>
            <consortium name="RefSeq"/>
        </authorList>
    </citation>
    <scope>IDENTIFICATION</scope>
    <source>
        <tissue evidence="9">Young leaves</tissue>
    </source>
</reference>
<protein>
    <submittedName>
        <fullName evidence="9">Agamous-like MADS-box protein AGL14</fullName>
    </submittedName>
</protein>
<sequence>MGRPKVQLKFIEEQRKRSATYRKRIGGLKKKASELAILCDIPALAISFGPEGQVETWPEDNQAAGYIIQRYRELSTVIQNKHKLDLPGYMKAEINKRRASCNRRIRDLADTPLLPTDDLLCAMNKSLRELAHQLDSRMEAIKERIQLLKDRQHFNGGETINLGGQCLEIVPRDGMMGIQSTSSGYDLMVSDPYLTLNTSLQYPPQPRSFSFLQFPYVPVSMDEVPLATVPSIPMNMDEVPFTVVPPIPTSSTSPLVGAILENDSANRGVVPVHPLNSSIGLFENHNLMGGGAAEQNHTNIVVAQNNVHHLADCASPKQTSVSSKPWPFAWNP</sequence>
<evidence type="ECO:0000259" key="7">
    <source>
        <dbReference type="PROSITE" id="PS50066"/>
    </source>
</evidence>
<proteinExistence type="predicted"/>
<keyword evidence="8" id="KW-1185">Reference proteome</keyword>
<keyword evidence="6" id="KW-0175">Coiled coil</keyword>
<feature type="coiled-coil region" evidence="6">
    <location>
        <begin position="124"/>
        <end position="151"/>
    </location>
</feature>
<dbReference type="AlphaFoldDB" id="A0A8B7BQ93"/>
<evidence type="ECO:0000313" key="8">
    <source>
        <dbReference type="Proteomes" id="UP000228380"/>
    </source>
</evidence>
<gene>
    <name evidence="9" type="primary">LOC103702439</name>
</gene>
<evidence type="ECO:0000256" key="3">
    <source>
        <dbReference type="ARBA" id="ARBA00023125"/>
    </source>
</evidence>
<evidence type="ECO:0000313" key="9">
    <source>
        <dbReference type="RefSeq" id="XP_008783100.1"/>
    </source>
</evidence>
<dbReference type="GO" id="GO:0005634">
    <property type="term" value="C:nucleus"/>
    <property type="evidence" value="ECO:0007669"/>
    <property type="project" value="UniProtKB-SubCell"/>
</dbReference>
<dbReference type="InterPro" id="IPR002100">
    <property type="entry name" value="TF_MADSbox"/>
</dbReference>